<protein>
    <recommendedName>
        <fullName evidence="10">Serine/threonine-protein kinase TOR</fullName>
        <ecNumber evidence="10">2.7.11.1</ecNumber>
    </recommendedName>
</protein>
<dbReference type="Gene3D" id="1.25.40.10">
    <property type="entry name" value="Tetratricopeptide repeat domain"/>
    <property type="match status" value="1"/>
</dbReference>
<evidence type="ECO:0000256" key="4">
    <source>
        <dbReference type="ARBA" id="ARBA00022737"/>
    </source>
</evidence>
<keyword evidence="2 10" id="KW-0723">Serine/threonine-protein kinase</keyword>
<dbReference type="InterPro" id="IPR003152">
    <property type="entry name" value="FATC_dom"/>
</dbReference>
<dbReference type="InterPro" id="IPR000403">
    <property type="entry name" value="PI3/4_kinase_cat_dom"/>
</dbReference>
<dbReference type="GO" id="GO:0005634">
    <property type="term" value="C:nucleus"/>
    <property type="evidence" value="ECO:0007669"/>
    <property type="project" value="TreeGrafter"/>
</dbReference>
<dbReference type="SMART" id="SM01346">
    <property type="entry name" value="DUF3385"/>
    <property type="match status" value="1"/>
</dbReference>
<dbReference type="FunFam" id="1.20.120.150:FF:000001">
    <property type="entry name" value="Serine/threonine-protein kinase TOR"/>
    <property type="match status" value="1"/>
</dbReference>
<dbReference type="GO" id="GO:0031932">
    <property type="term" value="C:TORC2 complex"/>
    <property type="evidence" value="ECO:0007669"/>
    <property type="project" value="TreeGrafter"/>
</dbReference>
<evidence type="ECO:0000256" key="6">
    <source>
        <dbReference type="ARBA" id="ARBA00022777"/>
    </source>
</evidence>
<dbReference type="PANTHER" id="PTHR11139:SF9">
    <property type="entry name" value="SERINE_THREONINE-PROTEIN KINASE MTOR"/>
    <property type="match status" value="1"/>
</dbReference>
<dbReference type="Pfam" id="PF00454">
    <property type="entry name" value="PI3_PI4_kinase"/>
    <property type="match status" value="1"/>
</dbReference>
<dbReference type="GO" id="GO:0005737">
    <property type="term" value="C:cytoplasm"/>
    <property type="evidence" value="ECO:0007669"/>
    <property type="project" value="TreeGrafter"/>
</dbReference>
<dbReference type="Pfam" id="PF11865">
    <property type="entry name" value="mTOR_dom"/>
    <property type="match status" value="1"/>
</dbReference>
<dbReference type="CDD" id="cd05169">
    <property type="entry name" value="PIKKc_TOR"/>
    <property type="match status" value="1"/>
</dbReference>
<dbReference type="Proteomes" id="UP000324832">
    <property type="component" value="Unassembled WGS sequence"/>
</dbReference>
<dbReference type="InterPro" id="IPR009076">
    <property type="entry name" value="FRB_dom"/>
</dbReference>
<dbReference type="InterPro" id="IPR024585">
    <property type="entry name" value="mTOR_dom"/>
</dbReference>
<feature type="domain" description="FAT" evidence="12">
    <location>
        <begin position="1318"/>
        <end position="1863"/>
    </location>
</feature>
<sequence length="2474" mass="283221">MHLVISDFVSGLKSRNFDTRHNAIRDLLHYVRTELRELSQEALTQALDELNQQIHILTSGYDNNEKKAGILIIDNDINKTRISRYAHYLRNIFPTSDTNILELASKTMGRITVTLGIKRGEFVENEIKRSFEWLAEDRSEAKRLSACYILKELAIAMPSYFFQHINGFFNHIVIALKDPKEQIREVAAKALRAAFVVTSQREVPGQQKRAHWYIQCYEEAMSSFCDHNARDRGLSRDDNVHGALLIINELLRCANSSWEKEYTSLMQKLDAGQDTSDEMSSFNSKLQSTWQYQNDSDDKIQTVVILESSICRQLITDKYDKIASDVMAQQISRSHNVHQMLLLVIPRLAAFNRELFAKKHLKSTINHLITFLCGKEKEKAMAFTTLGLICVAIKTNIDQYLNRIIEIIKSTLPIKDASKKKNGIDTSLFKCVTLLGFAMKENIASELKILLDPMCASGLSPQLTTCFKELSQNVPSLQKEIANRLLNILSLILRKKPYLLNTNSDVQKNYNFSTAVYMEPHDAAKLVLALRTLGAFDFEWNNTMMSFIRRCTDHYLQSEQHDVRLESVKTIARLLIKAVDRCSQTNSQTLYVLVDETLGKLISVGQSDLNDEFRLKVLEVFTNPVFDKFLATEDHLKCLLIAIHDSNPDVCDVALCIVSRLSNLNPSFTTPMLRQLFVQILLELQHSESSRCKEQSIRMLNNIIINAPMLTRQYADTILNVLVPKLMEDESSSVMISTMLKAIGDLAEVNGSGAALSQWIPQLMAKHLEILSDANQQEKRSVALWSFGQVISAEGCAVTPYMNHPNLMDILLNFLKTEQQSRDRRETIRVLGLLGALDPYQHRINQGHIDFQTISTLIPIPETIDTIENFDSSVSEMFVSMSPIVLDEFYPAIAVTSLMRILRDPLLAQHHTSVVHSVTFIFQTLGIKCVPYISRVTPSLLYVIRNTDNENFREFLFTQLAQLISVVKIHIRPYLQDIVVLIREYWTPDSQMQATIILLLEHITVAIGTEFKVYIRKILPNILRVLKNDKSKDRILTEKMLLTMQKFENNLDDVLLTTVPAITALFYGRNIPTSISKLAMETIEHLSIHLYLKPYSAVLIQSVVRVLENNPTLRQTAMNTLCALIVQLGRDYIYYINSVDRIIMKHKIQCINYIVLVSRLQVTSTLASDDDYLAETRSRLRNRKTDVVKNDTQNIQKLVLNTQNLRKCWSVNNVISKDDWLEWLRQFSIGLLTESNSTAIRACASLAQNYPQLASDLFNAAFMSCWTELSEQLRAELVVSLERALSVSDAPELALTILNLAEFLEHCDKGALPISIKLLGDTAISCRAFAKALYYKEEEYRRDPSTQVVEALIHINNKLQQKQSANGLLEKVIAQKKNSDPSLNVHVRWYEKLHNWEKALDLYSKKIELEAQDNESKLGMLRCLEAMGEWGKLYNTLTEQWDNMADDIKKNSAKMAAAASWGLQEWDSMKKFVDCVHEDTQDGAFYRAVLAIREGNWADSRHYIDSARTLLDGEISAVIGESYQRAYSALVNAQMLTELEEVVTFKLVEDRRATIRKMWWARLQGGQPLVEDWRKILQIRSLVLTHEEDSQAWLKFSSLCRKTGSVNQAHKIVLSILGSDPVTNPDVLLGALDPRVILAYSKNIWDAGNKRYAYEVLQRFVDNTEADGEEQCRLLARCHLKLGSWCESLQEINELSIPEILRNYAAATFLSPDWYKACHAWACMNFETVLFYKQQDNLSESSVAGGSGDKKVSRTDFINTYTIPAIEGFFKSISLSNGNSLQDTLRLLTLWFDHGHHPAIYDALFEGTRQIDVKIWLQVIPQLIARIDSPRSLVAKLVHILLIDIGKMHPQALVYPLTVATKSSFVTRKNAANYLLKIMCTHSQTLVGEAAIISEELINIAMLWHDQVYTALEDASRLYFSEKDYRGMFRTLEKMHAMLDRPPKTLKEVSFLQMYGRDLQEAQRWCELYKETNEDRYLNSAWDLYCHVVRRIGAQFRIHTSLELQYVSKRLHTCRDLELAVPGSYVPNEPIIKSKQRPRRLVIQGSDGRQYMFLLKGHEDLRQDERVMQLFGLVNTLLQADSNTYRHDLAIQRYAVIPLSPNSGLIGWVPQCDTLYNLVSDYRDKKSNKMTLNTEQQIMMKMASDYQKLMLVHKTPGNDLARLLWLKSPSAESWFERRTNYTRSLAVMSMVGYILGLGDRHPSNIMLHKVTGKVLHIDFGDCFEVTQTRERFPEKIPFRLTRMLINAMEVTGIEGTYRFACESVMHVLHKHRDSVMAVLEAFVYDPLLNWRLIDNDKHSLSESTFSSDSDTSYSLPSRSRNHLHYESLEMPPESNLNKRALAILNRIRDKLTGRDFPHIEAVVSVPKQVDLLITMATNNENLCQNWRKTQRLDDFRAFSDMRSSLKRRAAEAYKAYLIRVENNIKSNPLEFWKHIVSLRFKGGFEPTVKFQGDSFTGAAAADAVARFFATCVFY</sequence>
<evidence type="ECO:0000313" key="14">
    <source>
        <dbReference type="Proteomes" id="UP000324832"/>
    </source>
</evidence>
<keyword evidence="6 10" id="KW-0418">Kinase</keyword>
<evidence type="ECO:0000256" key="2">
    <source>
        <dbReference type="ARBA" id="ARBA00022527"/>
    </source>
</evidence>
<dbReference type="SUPFAM" id="SSF47212">
    <property type="entry name" value="FKBP12-rapamycin-binding domain of FKBP-rapamycin-associated protein (FRAP)"/>
    <property type="match status" value="1"/>
</dbReference>
<dbReference type="PROSITE" id="PS00915">
    <property type="entry name" value="PI3_4_KINASE_1"/>
    <property type="match status" value="1"/>
</dbReference>
<comment type="similarity">
    <text evidence="1 10">Belongs to the PI3/PI4-kinase family.</text>
</comment>
<dbReference type="Pfam" id="PF08771">
    <property type="entry name" value="FRB_dom"/>
    <property type="match status" value="1"/>
</dbReference>
<evidence type="ECO:0000256" key="5">
    <source>
        <dbReference type="ARBA" id="ARBA00022741"/>
    </source>
</evidence>
<evidence type="ECO:0000256" key="8">
    <source>
        <dbReference type="ARBA" id="ARBA00047899"/>
    </source>
</evidence>
<dbReference type="GO" id="GO:0044877">
    <property type="term" value="F:protein-containing complex binding"/>
    <property type="evidence" value="ECO:0007669"/>
    <property type="project" value="InterPro"/>
</dbReference>
<dbReference type="Gene3D" id="3.30.1010.10">
    <property type="entry name" value="Phosphatidylinositol 3-kinase Catalytic Subunit, Chain A, domain 4"/>
    <property type="match status" value="1"/>
</dbReference>
<dbReference type="Pfam" id="PF23593">
    <property type="entry name" value="HEAT_ATR"/>
    <property type="match status" value="1"/>
</dbReference>
<dbReference type="GO" id="GO:0004674">
    <property type="term" value="F:protein serine/threonine kinase activity"/>
    <property type="evidence" value="ECO:0007669"/>
    <property type="project" value="UniProtKB-KW"/>
</dbReference>
<dbReference type="FunFam" id="1.10.1070.11:FF:000039">
    <property type="entry name" value="Serine/threonine-protein kinase TOR"/>
    <property type="match status" value="1"/>
</dbReference>
<accession>A0A5E4PPJ5</accession>
<keyword evidence="4" id="KW-0677">Repeat</keyword>
<dbReference type="EC" id="2.7.11.1" evidence="10"/>
<reference evidence="13 14" key="1">
    <citation type="submission" date="2017-07" db="EMBL/GenBank/DDBJ databases">
        <authorList>
            <person name="Talla V."/>
            <person name="Backstrom N."/>
        </authorList>
    </citation>
    <scope>NUCLEOTIDE SEQUENCE [LARGE SCALE GENOMIC DNA]</scope>
</reference>
<dbReference type="Gene3D" id="1.25.10.10">
    <property type="entry name" value="Leucine-rich Repeat Variant"/>
    <property type="match status" value="4"/>
</dbReference>
<feature type="domain" description="PI3K/PI4K catalytic" evidence="11">
    <location>
        <begin position="2025"/>
        <end position="2330"/>
    </location>
</feature>
<dbReference type="InterPro" id="IPR011989">
    <property type="entry name" value="ARM-like"/>
</dbReference>
<proteinExistence type="inferred from homology"/>
<organism evidence="13 14">
    <name type="scientific">Leptidea sinapis</name>
    <dbReference type="NCBI Taxonomy" id="189913"/>
    <lineage>
        <taxon>Eukaryota</taxon>
        <taxon>Metazoa</taxon>
        <taxon>Ecdysozoa</taxon>
        <taxon>Arthropoda</taxon>
        <taxon>Hexapoda</taxon>
        <taxon>Insecta</taxon>
        <taxon>Pterygota</taxon>
        <taxon>Neoptera</taxon>
        <taxon>Endopterygota</taxon>
        <taxon>Lepidoptera</taxon>
        <taxon>Glossata</taxon>
        <taxon>Ditrysia</taxon>
        <taxon>Papilionoidea</taxon>
        <taxon>Pieridae</taxon>
        <taxon>Dismorphiinae</taxon>
        <taxon>Leptidea</taxon>
    </lineage>
</organism>
<evidence type="ECO:0000256" key="9">
    <source>
        <dbReference type="ARBA" id="ARBA00048679"/>
    </source>
</evidence>
<dbReference type="Pfam" id="PF02259">
    <property type="entry name" value="FAT"/>
    <property type="match status" value="1"/>
</dbReference>
<keyword evidence="7 10" id="KW-0067">ATP-binding</keyword>
<dbReference type="InterPro" id="IPR050517">
    <property type="entry name" value="DDR_Repair_Kinase"/>
</dbReference>
<gene>
    <name evidence="13" type="ORF">LSINAPIS_LOCUS909</name>
</gene>
<evidence type="ECO:0000256" key="10">
    <source>
        <dbReference type="RuleBase" id="RU364109"/>
    </source>
</evidence>
<dbReference type="EMBL" id="FZQP02000093">
    <property type="protein sequence ID" value="VVC87254.1"/>
    <property type="molecule type" value="Genomic_DNA"/>
</dbReference>
<dbReference type="InterPro" id="IPR003151">
    <property type="entry name" value="PIK-rel_kinase_FAT"/>
</dbReference>
<evidence type="ECO:0000256" key="7">
    <source>
        <dbReference type="ARBA" id="ARBA00022840"/>
    </source>
</evidence>
<dbReference type="InterPro" id="IPR057564">
    <property type="entry name" value="HEAT_ATR"/>
</dbReference>
<dbReference type="GO" id="GO:0106310">
    <property type="term" value="F:protein serine kinase activity"/>
    <property type="evidence" value="ECO:0007669"/>
    <property type="project" value="RHEA"/>
</dbReference>
<dbReference type="Pfam" id="PF02260">
    <property type="entry name" value="FATC"/>
    <property type="match status" value="1"/>
</dbReference>
<dbReference type="GO" id="GO:0016242">
    <property type="term" value="P:negative regulation of macroautophagy"/>
    <property type="evidence" value="ECO:0007669"/>
    <property type="project" value="TreeGrafter"/>
</dbReference>
<dbReference type="PANTHER" id="PTHR11139">
    <property type="entry name" value="ATAXIA TELANGIECTASIA MUTATED ATM -RELATED"/>
    <property type="match status" value="1"/>
</dbReference>
<dbReference type="InterPro" id="IPR036940">
    <property type="entry name" value="PI3/4_kinase_cat_sf"/>
</dbReference>
<keyword evidence="3 10" id="KW-0808">Transferase</keyword>
<dbReference type="InterPro" id="IPR014009">
    <property type="entry name" value="PIK_FAT"/>
</dbReference>
<dbReference type="GO" id="GO:0080090">
    <property type="term" value="P:regulation of primary metabolic process"/>
    <property type="evidence" value="ECO:0007669"/>
    <property type="project" value="UniProtKB-ARBA"/>
</dbReference>
<dbReference type="InterPro" id="IPR036738">
    <property type="entry name" value="FRB_sf"/>
</dbReference>
<comment type="catalytic activity">
    <reaction evidence="9">
        <text>L-seryl-[protein] + ATP = O-phospho-L-seryl-[protein] + ADP + H(+)</text>
        <dbReference type="Rhea" id="RHEA:17989"/>
        <dbReference type="Rhea" id="RHEA-COMP:9863"/>
        <dbReference type="Rhea" id="RHEA-COMP:11604"/>
        <dbReference type="ChEBI" id="CHEBI:15378"/>
        <dbReference type="ChEBI" id="CHEBI:29999"/>
        <dbReference type="ChEBI" id="CHEBI:30616"/>
        <dbReference type="ChEBI" id="CHEBI:83421"/>
        <dbReference type="ChEBI" id="CHEBI:456216"/>
        <dbReference type="EC" id="2.7.11.1"/>
    </reaction>
</comment>
<dbReference type="SMART" id="SM00146">
    <property type="entry name" value="PI3Kc"/>
    <property type="match status" value="1"/>
</dbReference>
<dbReference type="InterPro" id="IPR026683">
    <property type="entry name" value="TOR_cat"/>
</dbReference>
<evidence type="ECO:0000259" key="12">
    <source>
        <dbReference type="PROSITE" id="PS51189"/>
    </source>
</evidence>
<evidence type="ECO:0000259" key="11">
    <source>
        <dbReference type="PROSITE" id="PS50290"/>
    </source>
</evidence>
<dbReference type="GO" id="GO:0031931">
    <property type="term" value="C:TORC1 complex"/>
    <property type="evidence" value="ECO:0007669"/>
    <property type="project" value="TreeGrafter"/>
</dbReference>
<dbReference type="InterPro" id="IPR016024">
    <property type="entry name" value="ARM-type_fold"/>
</dbReference>
<comment type="catalytic activity">
    <reaction evidence="8 10">
        <text>L-threonyl-[protein] + ATP = O-phospho-L-threonyl-[protein] + ADP + H(+)</text>
        <dbReference type="Rhea" id="RHEA:46608"/>
        <dbReference type="Rhea" id="RHEA-COMP:11060"/>
        <dbReference type="Rhea" id="RHEA-COMP:11605"/>
        <dbReference type="ChEBI" id="CHEBI:15378"/>
        <dbReference type="ChEBI" id="CHEBI:30013"/>
        <dbReference type="ChEBI" id="CHEBI:30616"/>
        <dbReference type="ChEBI" id="CHEBI:61977"/>
        <dbReference type="ChEBI" id="CHEBI:456216"/>
        <dbReference type="EC" id="2.7.11.1"/>
    </reaction>
</comment>
<evidence type="ECO:0000256" key="1">
    <source>
        <dbReference type="ARBA" id="ARBA00011031"/>
    </source>
</evidence>
<dbReference type="Gene3D" id="1.10.1070.11">
    <property type="entry name" value="Phosphatidylinositol 3-/4-kinase, catalytic domain"/>
    <property type="match status" value="1"/>
</dbReference>
<dbReference type="PROSITE" id="PS51189">
    <property type="entry name" value="FAT"/>
    <property type="match status" value="1"/>
</dbReference>
<dbReference type="SMART" id="SM01345">
    <property type="entry name" value="Rapamycin_bind"/>
    <property type="match status" value="1"/>
</dbReference>
<dbReference type="PROSITE" id="PS00916">
    <property type="entry name" value="PI3_4_KINASE_2"/>
    <property type="match status" value="1"/>
</dbReference>
<dbReference type="GO" id="GO:0005524">
    <property type="term" value="F:ATP binding"/>
    <property type="evidence" value="ECO:0007669"/>
    <property type="project" value="UniProtKB-KW"/>
</dbReference>
<dbReference type="FunFam" id="3.30.1010.10:FF:000006">
    <property type="entry name" value="Serine/threonine-protein kinase TOR"/>
    <property type="match status" value="1"/>
</dbReference>
<dbReference type="PROSITE" id="PS50290">
    <property type="entry name" value="PI3_4_KINASE_3"/>
    <property type="match status" value="1"/>
</dbReference>
<name>A0A5E4PPJ5_9NEOP</name>
<dbReference type="InterPro" id="IPR011009">
    <property type="entry name" value="Kinase-like_dom_sf"/>
</dbReference>
<dbReference type="SUPFAM" id="SSF48371">
    <property type="entry name" value="ARM repeat"/>
    <property type="match status" value="1"/>
</dbReference>
<dbReference type="Gene3D" id="1.20.120.150">
    <property type="entry name" value="FKBP12-rapamycin binding domain"/>
    <property type="match status" value="1"/>
</dbReference>
<dbReference type="GO" id="GO:0038202">
    <property type="term" value="P:TORC1 signaling"/>
    <property type="evidence" value="ECO:0007669"/>
    <property type="project" value="TreeGrafter"/>
</dbReference>
<dbReference type="SUPFAM" id="SSF56112">
    <property type="entry name" value="Protein kinase-like (PK-like)"/>
    <property type="match status" value="1"/>
</dbReference>
<evidence type="ECO:0000256" key="3">
    <source>
        <dbReference type="ARBA" id="ARBA00022679"/>
    </source>
</evidence>
<dbReference type="InterPro" id="IPR011990">
    <property type="entry name" value="TPR-like_helical_dom_sf"/>
</dbReference>
<keyword evidence="14" id="KW-1185">Reference proteome</keyword>
<evidence type="ECO:0000313" key="13">
    <source>
        <dbReference type="EMBL" id="VVC87254.1"/>
    </source>
</evidence>
<dbReference type="InterPro" id="IPR018936">
    <property type="entry name" value="PI3/4_kinase_CS"/>
</dbReference>
<keyword evidence="5 10" id="KW-0547">Nucleotide-binding</keyword>